<feature type="compositionally biased region" description="Pro residues" evidence="3">
    <location>
        <begin position="581"/>
        <end position="590"/>
    </location>
</feature>
<protein>
    <submittedName>
        <fullName evidence="7">GBD/FH3 domain-containing protein</fullName>
    </submittedName>
</protein>
<dbReference type="PROSITE" id="PS51232">
    <property type="entry name" value="GBD_FH3"/>
    <property type="match status" value="1"/>
</dbReference>
<dbReference type="AlphaFoldDB" id="A0A0N5BWQ5"/>
<feature type="region of interest" description="Disordered" evidence="3">
    <location>
        <begin position="546"/>
        <end position="630"/>
    </location>
</feature>
<dbReference type="GO" id="GO:0031267">
    <property type="term" value="F:small GTPase binding"/>
    <property type="evidence" value="ECO:0007669"/>
    <property type="project" value="InterPro"/>
</dbReference>
<sequence length="1156" mass="130306">MVAIERKSTTNMNKPPSPSLSSGSSTNGNIITDDKAMVLEGKDLPMPSEEEILKEFENVLKKMDLPPDKIRLLRDYDLKKKWDLVRDQKNMYSVTDSSVYLEKLSLYLDPKTFKKSKKKLGNDTSTSILKHIEISLRTNSIDWVKSFLDPSTNNGLKILVEYLTQLQNSVVQSQLQHADSISQHSTNSSILNTSGAFSYTSGEYYGANTLASNSSSGHDEGNIGDRQTSLTNMPSTLSATMKQNLFQKAIEGKSKGKVNKYLGDPENDIHVCVSCLRAIMNNKNGFNMVFNDPQAIYCITRSILHQSLRTKSLVMELLSAICLVKGGHELIINSFNRFKLDHKEITRFQYLMIYFRNPPQFHVDFMSSCMQFINILVHSVEDMNYRAYLQYEFTMLGLDDYLEQLKDNPCESLQNQRIAYLDNYLDIASLIEDSSIKANLLLEKEELENKLSRKIEDIQIIEADYISNVEQLNRRMNELIDEKEKIRGEYDNHVNTLQRTLTQKEKDMREKEVKFELRIQELEKIQNAMEIGLKKAQDQQLKILETHKDKDTVKVPPPPAPPLPTTKSTSKSSISSNSSAAPPPPPPPPLLQSSSSQKNKIPPPPPPLLGSKSGAGIPPPPPPLIGGNKKIPILPSNEALPIKKVVETKNKLPLLNWTPMKPAQVKETIFSNLNDDKIVDIIDFSDLEEKFKLGSLAVNTNLKVDSHLQTQLSPGSLSTTSSGGVSTTKEVKKSLLDGKRIQNIAITKRKLNKTGNEIMTAVHRFDLKSLPAESVDILLKIIPTTEECQIFKEYALKNDNNFDCLAEEDQFLASLMKIERLKHKLEIMLFMSSFDESAALIEPNLSNLTAASKCIKDAKLFHKVLEIVLAFGNYMNSSRKGGAYGFKLASLDSLHILKSPYNRSISLLHLIADTIQKQFPDLLLFTEELKFSEKASSIMWETVLADIKEIEQHFDKAKNEYNVKGDDSPVQLKEFIEKTEKRVQALSQSCETATISFNSCVELYGENPKSQQPSIFFSKIALFSKNFTQAIKDNENRRAAEIRAKNDAIKKEKIMEQRKRMSQNNKENGDLLEELESKIMAGIDNGRSRNKKNGSKLDSTQMGHGDFDLLISGLKDSPYMAAGGNFPASRRRPRNTSKSPSSGNRKIIPKEVNRER</sequence>
<feature type="region of interest" description="Disordered" evidence="3">
    <location>
        <begin position="1"/>
        <end position="32"/>
    </location>
</feature>
<dbReference type="GO" id="GO:0008360">
    <property type="term" value="P:regulation of cell shape"/>
    <property type="evidence" value="ECO:0007669"/>
    <property type="project" value="TreeGrafter"/>
</dbReference>
<feature type="region of interest" description="Disordered" evidence="3">
    <location>
        <begin position="1122"/>
        <end position="1156"/>
    </location>
</feature>
<dbReference type="STRING" id="174720.A0A0N5BWQ5"/>
<feature type="domain" description="GBD/FH3" evidence="4">
    <location>
        <begin position="44"/>
        <end position="533"/>
    </location>
</feature>
<dbReference type="Pfam" id="PF06367">
    <property type="entry name" value="Drf_FH3"/>
    <property type="match status" value="1"/>
</dbReference>
<dbReference type="Pfam" id="PF06371">
    <property type="entry name" value="Drf_GBD"/>
    <property type="match status" value="2"/>
</dbReference>
<dbReference type="WBParaSite" id="SPAL_0001024500.1">
    <property type="protein sequence ID" value="SPAL_0001024500.1"/>
    <property type="gene ID" value="SPAL_0001024500"/>
</dbReference>
<dbReference type="GO" id="GO:0030866">
    <property type="term" value="P:cortical actin cytoskeleton organization"/>
    <property type="evidence" value="ECO:0007669"/>
    <property type="project" value="TreeGrafter"/>
</dbReference>
<dbReference type="InterPro" id="IPR016024">
    <property type="entry name" value="ARM-type_fold"/>
</dbReference>
<dbReference type="InterPro" id="IPR010472">
    <property type="entry name" value="FH3_dom"/>
</dbReference>
<comment type="similarity">
    <text evidence="1">Belongs to the formin homology family.</text>
</comment>
<dbReference type="SUPFAM" id="SSF48371">
    <property type="entry name" value="ARM repeat"/>
    <property type="match status" value="1"/>
</dbReference>
<dbReference type="InterPro" id="IPR014768">
    <property type="entry name" value="GBD/FH3_dom"/>
</dbReference>
<dbReference type="PANTHER" id="PTHR45857">
    <property type="entry name" value="FORMIN-LIKE PROTEIN"/>
    <property type="match status" value="1"/>
</dbReference>
<feature type="coiled-coil region" evidence="2">
    <location>
        <begin position="437"/>
        <end position="539"/>
    </location>
</feature>
<dbReference type="GO" id="GO:0005829">
    <property type="term" value="C:cytosol"/>
    <property type="evidence" value="ECO:0007669"/>
    <property type="project" value="TreeGrafter"/>
</dbReference>
<accession>A0A0N5BWQ5</accession>
<feature type="region of interest" description="Disordered" evidence="3">
    <location>
        <begin position="213"/>
        <end position="232"/>
    </location>
</feature>
<feature type="compositionally biased region" description="Low complexity" evidence="3">
    <location>
        <begin position="565"/>
        <end position="580"/>
    </location>
</feature>
<dbReference type="SUPFAM" id="SSF101447">
    <property type="entry name" value="Formin homology 2 domain (FH2 domain)"/>
    <property type="match status" value="1"/>
</dbReference>
<proteinExistence type="inferred from homology"/>
<dbReference type="PANTHER" id="PTHR45857:SF4">
    <property type="entry name" value="FORMIN-LIKE PROTEIN"/>
    <property type="match status" value="1"/>
</dbReference>
<dbReference type="Gene3D" id="1.25.10.10">
    <property type="entry name" value="Leucine-rich Repeat Variant"/>
    <property type="match status" value="2"/>
</dbReference>
<evidence type="ECO:0000256" key="1">
    <source>
        <dbReference type="ARBA" id="ARBA00023449"/>
    </source>
</evidence>
<dbReference type="GO" id="GO:0051015">
    <property type="term" value="F:actin filament binding"/>
    <property type="evidence" value="ECO:0007669"/>
    <property type="project" value="TreeGrafter"/>
</dbReference>
<dbReference type="SMART" id="SM00498">
    <property type="entry name" value="FH2"/>
    <property type="match status" value="1"/>
</dbReference>
<dbReference type="PROSITE" id="PS51444">
    <property type="entry name" value="FH2"/>
    <property type="match status" value="1"/>
</dbReference>
<feature type="region of interest" description="Disordered" evidence="3">
    <location>
        <begin position="1082"/>
        <end position="1102"/>
    </location>
</feature>
<feature type="compositionally biased region" description="Pro residues" evidence="3">
    <location>
        <begin position="555"/>
        <end position="564"/>
    </location>
</feature>
<dbReference type="GO" id="GO:0016477">
    <property type="term" value="P:cell migration"/>
    <property type="evidence" value="ECO:0007669"/>
    <property type="project" value="TreeGrafter"/>
</dbReference>
<dbReference type="InterPro" id="IPR043592">
    <property type="entry name" value="FMNL_animal"/>
</dbReference>
<evidence type="ECO:0000259" key="5">
    <source>
        <dbReference type="PROSITE" id="PS51444"/>
    </source>
</evidence>
<evidence type="ECO:0000256" key="3">
    <source>
        <dbReference type="SAM" id="MobiDB-lite"/>
    </source>
</evidence>
<evidence type="ECO:0000313" key="7">
    <source>
        <dbReference type="WBParaSite" id="SPAL_0001024500.1"/>
    </source>
</evidence>
<dbReference type="SMART" id="SM01140">
    <property type="entry name" value="Drf_GBD"/>
    <property type="match status" value="1"/>
</dbReference>
<dbReference type="Proteomes" id="UP000046392">
    <property type="component" value="Unplaced"/>
</dbReference>
<dbReference type="InterPro" id="IPR015425">
    <property type="entry name" value="FH2_Formin"/>
</dbReference>
<keyword evidence="2" id="KW-0175">Coiled coil</keyword>
<dbReference type="Pfam" id="PF02181">
    <property type="entry name" value="FH2"/>
    <property type="match status" value="1"/>
</dbReference>
<evidence type="ECO:0000256" key="2">
    <source>
        <dbReference type="SAM" id="Coils"/>
    </source>
</evidence>
<feature type="coiled-coil region" evidence="2">
    <location>
        <begin position="1032"/>
        <end position="1078"/>
    </location>
</feature>
<keyword evidence="6" id="KW-1185">Reference proteome</keyword>
<feature type="compositionally biased region" description="Low complexity" evidence="3">
    <location>
        <begin position="591"/>
        <end position="600"/>
    </location>
</feature>
<dbReference type="InterPro" id="IPR042201">
    <property type="entry name" value="FH2_Formin_sf"/>
</dbReference>
<dbReference type="Gene3D" id="1.20.58.2220">
    <property type="entry name" value="Formin, FH2 domain"/>
    <property type="match status" value="1"/>
</dbReference>
<evidence type="ECO:0000313" key="6">
    <source>
        <dbReference type="Proteomes" id="UP000046392"/>
    </source>
</evidence>
<dbReference type="InterPro" id="IPR011989">
    <property type="entry name" value="ARM-like"/>
</dbReference>
<feature type="domain" description="FH2" evidence="5">
    <location>
        <begin position="642"/>
        <end position="1053"/>
    </location>
</feature>
<evidence type="ECO:0000259" key="4">
    <source>
        <dbReference type="PROSITE" id="PS51232"/>
    </source>
</evidence>
<dbReference type="SMART" id="SM01139">
    <property type="entry name" value="Drf_FH3"/>
    <property type="match status" value="1"/>
</dbReference>
<reference evidence="7" key="1">
    <citation type="submission" date="2017-02" db="UniProtKB">
        <authorList>
            <consortium name="WormBaseParasite"/>
        </authorList>
    </citation>
    <scope>IDENTIFICATION</scope>
</reference>
<name>A0A0N5BWQ5_STREA</name>
<dbReference type="InterPro" id="IPR010473">
    <property type="entry name" value="GTPase-bd"/>
</dbReference>
<organism evidence="6 7">
    <name type="scientific">Strongyloides papillosus</name>
    <name type="common">Intestinal threadworm</name>
    <dbReference type="NCBI Taxonomy" id="174720"/>
    <lineage>
        <taxon>Eukaryota</taxon>
        <taxon>Metazoa</taxon>
        <taxon>Ecdysozoa</taxon>
        <taxon>Nematoda</taxon>
        <taxon>Chromadorea</taxon>
        <taxon>Rhabditida</taxon>
        <taxon>Tylenchina</taxon>
        <taxon>Panagrolaimomorpha</taxon>
        <taxon>Strongyloidoidea</taxon>
        <taxon>Strongyloididae</taxon>
        <taxon>Strongyloides</taxon>
    </lineage>
</organism>